<name>A0A5Q4ZH76_9BURK</name>
<feature type="transmembrane region" description="Helical" evidence="1">
    <location>
        <begin position="91"/>
        <end position="108"/>
    </location>
</feature>
<dbReference type="EMBL" id="LR699554">
    <property type="protein sequence ID" value="VVD32493.1"/>
    <property type="molecule type" value="Genomic_DNA"/>
</dbReference>
<keyword evidence="1" id="KW-1133">Transmembrane helix</keyword>
<keyword evidence="1" id="KW-0472">Membrane</keyword>
<dbReference type="Proteomes" id="UP000325811">
    <property type="component" value="Chromosome II"/>
</dbReference>
<dbReference type="KEGG" id="pdio:PDMSB3_1202.1"/>
<organism evidence="2 3">
    <name type="scientific">Paraburkholderia dioscoreae</name>
    <dbReference type="NCBI Taxonomy" id="2604047"/>
    <lineage>
        <taxon>Bacteria</taxon>
        <taxon>Pseudomonadati</taxon>
        <taxon>Pseudomonadota</taxon>
        <taxon>Betaproteobacteria</taxon>
        <taxon>Burkholderiales</taxon>
        <taxon>Burkholderiaceae</taxon>
        <taxon>Paraburkholderia</taxon>
    </lineage>
</organism>
<proteinExistence type="predicted"/>
<sequence length="109" mass="11716">MKLLRSGNPFRHAHHTHHVGYEGSHVMLPLVVISVMAIGLYFGVRNIDFSELGKTALFYVVMLCVALGIAGLFGVVGAWVRSGGDEAEEGFCFVGALIGAVVFYVALFS</sequence>
<evidence type="ECO:0000313" key="3">
    <source>
        <dbReference type="Proteomes" id="UP000325811"/>
    </source>
</evidence>
<accession>A0A5Q4ZH76</accession>
<reference evidence="2 3" key="1">
    <citation type="submission" date="2019-08" db="EMBL/GenBank/DDBJ databases">
        <authorList>
            <person name="Herpell B J."/>
        </authorList>
    </citation>
    <scope>NUCLEOTIDE SEQUENCE [LARGE SCALE GENOMIC DNA]</scope>
    <source>
        <strain evidence="3">Msb3</strain>
    </source>
</reference>
<keyword evidence="3" id="KW-1185">Reference proteome</keyword>
<dbReference type="AlphaFoldDB" id="A0A5Q4ZH76"/>
<keyword evidence="1" id="KW-0812">Transmembrane</keyword>
<dbReference type="RefSeq" id="WP_007176848.1">
    <property type="nucleotide sequence ID" value="NZ_LR699554.1"/>
</dbReference>
<evidence type="ECO:0000256" key="1">
    <source>
        <dbReference type="SAM" id="Phobius"/>
    </source>
</evidence>
<feature type="transmembrane region" description="Helical" evidence="1">
    <location>
        <begin position="56"/>
        <end position="79"/>
    </location>
</feature>
<gene>
    <name evidence="2" type="ORF">PDMSB3_1202</name>
</gene>
<evidence type="ECO:0000313" key="2">
    <source>
        <dbReference type="EMBL" id="VVD32493.1"/>
    </source>
</evidence>
<feature type="transmembrane region" description="Helical" evidence="1">
    <location>
        <begin position="26"/>
        <end position="44"/>
    </location>
</feature>
<protein>
    <submittedName>
        <fullName evidence="2">Uncharacterized protein</fullName>
    </submittedName>
</protein>